<dbReference type="SMART" id="SM00717">
    <property type="entry name" value="SANT"/>
    <property type="match status" value="2"/>
</dbReference>
<feature type="coiled-coil region" evidence="3">
    <location>
        <begin position="700"/>
        <end position="727"/>
    </location>
</feature>
<feature type="region of interest" description="Disordered" evidence="4">
    <location>
        <begin position="442"/>
        <end position="542"/>
    </location>
</feature>
<gene>
    <name evidence="7" type="ORF">OIU77_013344</name>
</gene>
<dbReference type="SUPFAM" id="SSF46689">
    <property type="entry name" value="Homeodomain-like"/>
    <property type="match status" value="2"/>
</dbReference>
<reference evidence="7" key="2">
    <citation type="journal article" date="2023" name="Int. J. Mol. Sci.">
        <title>De Novo Assembly and Annotation of 11 Diverse Shrub Willow (Salix) Genomes Reveals Novel Gene Organization in Sex-Linked Regions.</title>
        <authorList>
            <person name="Hyden B."/>
            <person name="Feng K."/>
            <person name="Yates T.B."/>
            <person name="Jawdy S."/>
            <person name="Cereghino C."/>
            <person name="Smart L.B."/>
            <person name="Muchero W."/>
        </authorList>
    </citation>
    <scope>NUCLEOTIDE SEQUENCE</scope>
    <source>
        <tissue evidence="7">Shoot tip</tissue>
    </source>
</reference>
<evidence type="ECO:0000313" key="7">
    <source>
        <dbReference type="EMBL" id="KAJ6311568.1"/>
    </source>
</evidence>
<feature type="compositionally biased region" description="Low complexity" evidence="4">
    <location>
        <begin position="479"/>
        <end position="503"/>
    </location>
</feature>
<dbReference type="EMBL" id="JAPFFI010000024">
    <property type="protein sequence ID" value="KAJ6311568.1"/>
    <property type="molecule type" value="Genomic_DNA"/>
</dbReference>
<dbReference type="InterPro" id="IPR017930">
    <property type="entry name" value="Myb_dom"/>
</dbReference>
<dbReference type="PROSITE" id="PS51293">
    <property type="entry name" value="SANT"/>
    <property type="match status" value="2"/>
</dbReference>
<feature type="compositionally biased region" description="Basic and acidic residues" evidence="4">
    <location>
        <begin position="461"/>
        <end position="473"/>
    </location>
</feature>
<evidence type="ECO:0000313" key="8">
    <source>
        <dbReference type="Proteomes" id="UP001141253"/>
    </source>
</evidence>
<protein>
    <submittedName>
        <fullName evidence="7">Uncharacterized protein</fullName>
    </submittedName>
</protein>
<dbReference type="InterPro" id="IPR001005">
    <property type="entry name" value="SANT/Myb"/>
</dbReference>
<dbReference type="CDD" id="cd00167">
    <property type="entry name" value="SANT"/>
    <property type="match status" value="1"/>
</dbReference>
<dbReference type="Gene3D" id="1.20.58.1880">
    <property type="match status" value="1"/>
</dbReference>
<evidence type="ECO:0000256" key="4">
    <source>
        <dbReference type="SAM" id="MobiDB-lite"/>
    </source>
</evidence>
<comment type="subcellular location">
    <subcellularLocation>
        <location evidence="1">Nucleus</location>
    </subcellularLocation>
</comment>
<evidence type="ECO:0000256" key="1">
    <source>
        <dbReference type="ARBA" id="ARBA00004123"/>
    </source>
</evidence>
<sequence>MLYGSMFPCSNFDPYSIFTQPFHETNSKGANIVMIIIVPNNQNNHQFSGRQPVYKSDDVFEYEKPTPAGDSRNSKFATATNNRSKIDMRRIPKRKGSKHETEIALRRLSMARTLIPSIRIGVKGFAIRPNAKRPSNTDHKLFLFRMNLTNITETKKKNHELEGLESSFLLAIQILGVLCGTAKLDGPWEFSHHEWMTLSLQPNPKSPWHHYTPLSLSIQNPNFPIKFLPSPPLSSQANLGAVDSTRLFREAASAAALSIFFSRNRSHCRGTGRTALRRGSTRGPRRRLLLLVAGLRRDGGNFLFLPRVIMDPPRDFNRWGPHDFRRPPGHGKQGGWHMLSEESGHVFSPYRMSDKMLEDENCRLFSRGDGRYGRNNRENRGCFSQRDWRGGHSWEMINGSPNMPARQRDVNNDQRSFDEMLMYPPSHPAHSEFANSWDHHQLKDQDDNNKMGGVVSLGTDQRGDKEIPLDWKPLKWTRSGSLSSRGSGFSHSSSSKSLGGADSNEGKTELQPKNASPVQPPSVDAAACVTSATPSEEVSSRKKARLGWGEGLAKYEKKKVEGPDASENKDGAAVSAINMEPIHFLTSNLADKSPRVMGFSDCASPATPSSVACSSSPGLEEKTFLKSTNADNVASNLCGSPSVGSQSHIEGLSFNLEKMDVRSIGNLGSSLAELLQSDDPSSMDSGFMRPTAMNKLLVWKGDLSKALELTESEIDSLENELKSMKFEYGSRCPCPAASTPLFVSDVKPCNVQGVASNSVPRPSPLQVASHGDGIVEKVSFYNGGLEVHGDVKDNDIDSPGTATSKLVEPLCLVRIDSSSFVLKNDFDGIQSARMGLKVSVPCADDEETGVFASKDSVPSSVDVISDTNGEDNLCSLILASNKESASGASEVFNKLLPSDQCKFDFSAVTNGSSLQTDDLVVKKIAKRKRLLRFKEIAVTLKFKALQHLWKEDMQLLSIRKYRVKSQKKCEPILRTTHSGYQKHRSSIRARLSSPAGNLSLIPTTETLNFTSKLLSDSQVRPYRNALKMPAIILDKKEKMVSRFISSNGLVEDPYAVEKERAMINPWTSDEKEIFMQKIATFGKDFRKIASFLDHKSTADCVEFYYKNHKSDCFEKTKKSEQTKTSTNYLMASSTKWNRELNAASLDILGVASRIAADADHAMNSKQLCSGRIFSRGYRSSKITEGDDVLRNERETVAADVLGSLSSEAMSSCITTSVDLMEGYHEWKYQKADFVAKAPSTSDVMQSFDEETCSDESCGEMDCIDWTDEEKSIFIQAVSSYGKDFTMISRVVRTRTRDQCKVFFSKARKCLGLDLMHPGPKNSRTPVGDDASGGGSDTEDACAMGTRSAICSDKLDSKINEVDKNDFKVVDEMVSDPSEAGQSVDLSSDVDSKFKNAVHQSESVTQKMLIVSANAESERDQVVDKGVSVVESGSVIGAVDVSTSNANTAVELKAAAEVSEFSRGSENMHQVSDQLEPVENPPVILLPQENNLAITKSMLQDSAVIQFEKRRKQDTLQESNGDKEGKISVSRDDYFEHLSDHPLLSHNEPSQILRGYPLQNPTKKEMNGVISGRHLSGAQGLPNPEKVTSQFEAQEYYLQKCSSLKAQHSVPELPFLSQHHGRGSDHPRDHSRRSPDVEKSCRNGDVKLFGKILTTPLQKQNASAHENGEKEAQHLKPTSKSATFKFTGHRPKEGNMENVPMRSYGFWDGNRIQTGYPSMPDSAALLVKYPAAFSNYHMSSSKMPQQTLQAAVKSNERNLNGISVFPSREVTGSNGVVDYQMHRSHDSTGVAPFTVDMKQREDILAEMQRLNGQQPRGMAGVNVVGRGGILVGGACTGVSDPVVAIKRHYAKADQYGGQSGIVFREEESWRGVESQKVTAYVPYDKFGFGVHLSQVLPTLLKDGYPGLTKSET</sequence>
<keyword evidence="3" id="KW-0175">Coiled coil</keyword>
<dbReference type="Proteomes" id="UP001141253">
    <property type="component" value="Chromosome 10"/>
</dbReference>
<evidence type="ECO:0000259" key="5">
    <source>
        <dbReference type="PROSITE" id="PS51293"/>
    </source>
</evidence>
<keyword evidence="2" id="KW-0539">Nucleus</keyword>
<feature type="domain" description="HTH myb-type" evidence="6">
    <location>
        <begin position="1265"/>
        <end position="1314"/>
    </location>
</feature>
<dbReference type="Pfam" id="PF00249">
    <property type="entry name" value="Myb_DNA-binding"/>
    <property type="match status" value="2"/>
</dbReference>
<feature type="region of interest" description="Disordered" evidence="4">
    <location>
        <begin position="1316"/>
        <end position="1338"/>
    </location>
</feature>
<proteinExistence type="predicted"/>
<dbReference type="Gene3D" id="1.10.10.60">
    <property type="entry name" value="Homeodomain-like"/>
    <property type="match status" value="1"/>
</dbReference>
<evidence type="ECO:0000256" key="3">
    <source>
        <dbReference type="SAM" id="Coils"/>
    </source>
</evidence>
<feature type="compositionally biased region" description="Basic and acidic residues" evidence="4">
    <location>
        <begin position="1621"/>
        <end position="1640"/>
    </location>
</feature>
<feature type="domain" description="SANT" evidence="5">
    <location>
        <begin position="1264"/>
        <end position="1311"/>
    </location>
</feature>
<name>A0ABQ8ZU77_9ROSI</name>
<dbReference type="PROSITE" id="PS51294">
    <property type="entry name" value="HTH_MYB"/>
    <property type="match status" value="1"/>
</dbReference>
<organism evidence="7 8">
    <name type="scientific">Salix suchowensis</name>
    <dbReference type="NCBI Taxonomy" id="1278906"/>
    <lineage>
        <taxon>Eukaryota</taxon>
        <taxon>Viridiplantae</taxon>
        <taxon>Streptophyta</taxon>
        <taxon>Embryophyta</taxon>
        <taxon>Tracheophyta</taxon>
        <taxon>Spermatophyta</taxon>
        <taxon>Magnoliopsida</taxon>
        <taxon>eudicotyledons</taxon>
        <taxon>Gunneridae</taxon>
        <taxon>Pentapetalae</taxon>
        <taxon>rosids</taxon>
        <taxon>fabids</taxon>
        <taxon>Malpighiales</taxon>
        <taxon>Salicaceae</taxon>
        <taxon>Saliceae</taxon>
        <taxon>Salix</taxon>
    </lineage>
</organism>
<dbReference type="InterPro" id="IPR009057">
    <property type="entry name" value="Homeodomain-like_sf"/>
</dbReference>
<comment type="caution">
    <text evidence="7">The sequence shown here is derived from an EMBL/GenBank/DDBJ whole genome shotgun (WGS) entry which is preliminary data.</text>
</comment>
<feature type="region of interest" description="Disordered" evidence="4">
    <location>
        <begin position="1656"/>
        <end position="1696"/>
    </location>
</feature>
<reference evidence="7" key="1">
    <citation type="submission" date="2022-10" db="EMBL/GenBank/DDBJ databases">
        <authorList>
            <person name="Hyden B.L."/>
            <person name="Feng K."/>
            <person name="Yates T."/>
            <person name="Jawdy S."/>
            <person name="Smart L.B."/>
            <person name="Muchero W."/>
        </authorList>
    </citation>
    <scope>NUCLEOTIDE SEQUENCE</scope>
    <source>
        <tissue evidence="7">Shoot tip</tissue>
    </source>
</reference>
<dbReference type="InterPro" id="IPR017884">
    <property type="entry name" value="SANT_dom"/>
</dbReference>
<evidence type="ECO:0000259" key="6">
    <source>
        <dbReference type="PROSITE" id="PS51294"/>
    </source>
</evidence>
<feature type="region of interest" description="Disordered" evidence="4">
    <location>
        <begin position="1614"/>
        <end position="1640"/>
    </location>
</feature>
<evidence type="ECO:0000256" key="2">
    <source>
        <dbReference type="ARBA" id="ARBA00023242"/>
    </source>
</evidence>
<dbReference type="PANTHER" id="PTHR47340">
    <property type="entry name" value="DUPLICATED HOMEODOMAIN-LIKE SUPERFAMILY PROTEIN"/>
    <property type="match status" value="1"/>
</dbReference>
<dbReference type="PANTHER" id="PTHR47340:SF1">
    <property type="entry name" value="DUPLICATED HOMEODOMAIN-LIKE SUPERFAMILY PROTEIN"/>
    <property type="match status" value="1"/>
</dbReference>
<feature type="domain" description="SANT" evidence="5">
    <location>
        <begin position="1061"/>
        <end position="1112"/>
    </location>
</feature>
<accession>A0ABQ8ZU77</accession>
<keyword evidence="8" id="KW-1185">Reference proteome</keyword>